<feature type="transmembrane region" description="Helical" evidence="10">
    <location>
        <begin position="279"/>
        <end position="296"/>
    </location>
</feature>
<evidence type="ECO:0000256" key="4">
    <source>
        <dbReference type="ARBA" id="ARBA00022676"/>
    </source>
</evidence>
<proteinExistence type="predicted"/>
<keyword evidence="9 10" id="KW-0472">Membrane</keyword>
<reference evidence="11 12" key="1">
    <citation type="submission" date="2019-03" db="EMBL/GenBank/DDBJ databases">
        <title>Freshwater and sediment microbial communities from various areas in North America, analyzing microbe dynamics in response to fracking.</title>
        <authorList>
            <person name="Lamendella R."/>
        </authorList>
    </citation>
    <scope>NUCLEOTIDE SEQUENCE [LARGE SCALE GENOMIC DNA]</scope>
    <source>
        <strain evidence="11 12">175.2</strain>
    </source>
</reference>
<keyword evidence="3" id="KW-0337">GPI-anchor biosynthesis</keyword>
<feature type="transmembrane region" description="Helical" evidence="10">
    <location>
        <begin position="303"/>
        <end position="324"/>
    </location>
</feature>
<evidence type="ECO:0000313" key="11">
    <source>
        <dbReference type="EMBL" id="TCT30445.1"/>
    </source>
</evidence>
<dbReference type="GO" id="GO:0000009">
    <property type="term" value="F:alpha-1,6-mannosyltransferase activity"/>
    <property type="evidence" value="ECO:0007669"/>
    <property type="project" value="InterPro"/>
</dbReference>
<dbReference type="GO" id="GO:0006506">
    <property type="term" value="P:GPI anchor biosynthetic process"/>
    <property type="evidence" value="ECO:0007669"/>
    <property type="project" value="UniProtKB-KW"/>
</dbReference>
<feature type="transmembrane region" description="Helical" evidence="10">
    <location>
        <begin position="173"/>
        <end position="200"/>
    </location>
</feature>
<evidence type="ECO:0000256" key="8">
    <source>
        <dbReference type="ARBA" id="ARBA00022989"/>
    </source>
</evidence>
<keyword evidence="4" id="KW-0328">Glycosyltransferase</keyword>
<evidence type="ECO:0000256" key="5">
    <source>
        <dbReference type="ARBA" id="ARBA00022679"/>
    </source>
</evidence>
<evidence type="ECO:0000256" key="6">
    <source>
        <dbReference type="ARBA" id="ARBA00022692"/>
    </source>
</evidence>
<accession>A0A4R3NER3</accession>
<feature type="transmembrane region" description="Helical" evidence="10">
    <location>
        <begin position="344"/>
        <end position="364"/>
    </location>
</feature>
<dbReference type="PANTHER" id="PTHR12468">
    <property type="entry name" value="GPI MANNOSYLTRANSFERASE 2"/>
    <property type="match status" value="1"/>
</dbReference>
<feature type="transmembrane region" description="Helical" evidence="10">
    <location>
        <begin position="132"/>
        <end position="153"/>
    </location>
</feature>
<dbReference type="Proteomes" id="UP000295097">
    <property type="component" value="Unassembled WGS sequence"/>
</dbReference>
<dbReference type="EMBL" id="SMAR01000045">
    <property type="protein sequence ID" value="TCT30445.1"/>
    <property type="molecule type" value="Genomic_DNA"/>
</dbReference>
<dbReference type="PANTHER" id="PTHR12468:SF2">
    <property type="entry name" value="GPI MANNOSYLTRANSFERASE 2"/>
    <property type="match status" value="1"/>
</dbReference>
<dbReference type="OrthoDB" id="573863at2"/>
<dbReference type="GO" id="GO:0004376">
    <property type="term" value="F:GPI mannosyltransferase activity"/>
    <property type="evidence" value="ECO:0007669"/>
    <property type="project" value="InterPro"/>
</dbReference>
<keyword evidence="8 10" id="KW-1133">Transmembrane helix</keyword>
<organism evidence="11 12">
    <name type="scientific">Martelella mediterranea</name>
    <dbReference type="NCBI Taxonomy" id="293089"/>
    <lineage>
        <taxon>Bacteria</taxon>
        <taxon>Pseudomonadati</taxon>
        <taxon>Pseudomonadota</taxon>
        <taxon>Alphaproteobacteria</taxon>
        <taxon>Hyphomicrobiales</taxon>
        <taxon>Aurantimonadaceae</taxon>
        <taxon>Martelella</taxon>
    </lineage>
</organism>
<evidence type="ECO:0000256" key="3">
    <source>
        <dbReference type="ARBA" id="ARBA00022502"/>
    </source>
</evidence>
<comment type="pathway">
    <text evidence="2">Glycolipid biosynthesis; glycosylphosphatidylinositol-anchor biosynthesis.</text>
</comment>
<feature type="transmembrane region" description="Helical" evidence="10">
    <location>
        <begin position="221"/>
        <end position="240"/>
    </location>
</feature>
<dbReference type="GO" id="GO:0016020">
    <property type="term" value="C:membrane"/>
    <property type="evidence" value="ECO:0007669"/>
    <property type="project" value="GOC"/>
</dbReference>
<dbReference type="RefSeq" id="WP_132314014.1">
    <property type="nucleotide sequence ID" value="NZ_SMAR01000045.1"/>
</dbReference>
<gene>
    <name evidence="11" type="ORF">EDC90_104518</name>
</gene>
<name>A0A4R3NER3_9HYPH</name>
<evidence type="ECO:0000256" key="1">
    <source>
        <dbReference type="ARBA" id="ARBA00004477"/>
    </source>
</evidence>
<sequence length="371" mass="42191">MNVLSLKKRILFANEKYALIAIAAGFFILNQCLELLIMKFSGFRYAEMCTWDCGWYRSIVEGGYHLEPHAHERMDAANWAFFPVFPLFARFVHSVFDVSHSYALLISSRFFFLLAIIYFMKLSKVYFPAIPLTVAASVVALNPFAIYGNVGYTESCFLFFTSAFFYNLKQERFVLSGVVGGVLSAVRLAGNFALIAYLYVTIRKLIEDWRHAERRFKPEPLVLGGMLIPLGLSLYMFFLYRHTGDAFAFSHIQRAWDRSPGNPFARIGDGLSGDAYGKYLALMSVAALIVPAFLLYKRHVELAIFSVLCTLIPLSTGLWSMPRYIFWQTPVLLAIACACTNRKIWILFLIGSVVMQVAIYTAWFNGRGWVI</sequence>
<evidence type="ECO:0000256" key="10">
    <source>
        <dbReference type="SAM" id="Phobius"/>
    </source>
</evidence>
<keyword evidence="7" id="KW-0256">Endoplasmic reticulum</keyword>
<keyword evidence="5" id="KW-0808">Transferase</keyword>
<evidence type="ECO:0000313" key="12">
    <source>
        <dbReference type="Proteomes" id="UP000295097"/>
    </source>
</evidence>
<protein>
    <recommendedName>
        <fullName evidence="13">Mannosyltransferase PIG-V</fullName>
    </recommendedName>
</protein>
<dbReference type="InterPro" id="IPR007315">
    <property type="entry name" value="PIG-V/Gpi18"/>
</dbReference>
<evidence type="ECO:0000256" key="2">
    <source>
        <dbReference type="ARBA" id="ARBA00004687"/>
    </source>
</evidence>
<evidence type="ECO:0000256" key="7">
    <source>
        <dbReference type="ARBA" id="ARBA00022824"/>
    </source>
</evidence>
<dbReference type="AlphaFoldDB" id="A0A4R3NER3"/>
<comment type="caution">
    <text evidence="11">The sequence shown here is derived from an EMBL/GenBank/DDBJ whole genome shotgun (WGS) entry which is preliminary data.</text>
</comment>
<keyword evidence="12" id="KW-1185">Reference proteome</keyword>
<feature type="transmembrane region" description="Helical" evidence="10">
    <location>
        <begin position="17"/>
        <end position="38"/>
    </location>
</feature>
<evidence type="ECO:0000256" key="9">
    <source>
        <dbReference type="ARBA" id="ARBA00023136"/>
    </source>
</evidence>
<keyword evidence="6 10" id="KW-0812">Transmembrane</keyword>
<feature type="transmembrane region" description="Helical" evidence="10">
    <location>
        <begin position="102"/>
        <end position="120"/>
    </location>
</feature>
<dbReference type="GO" id="GO:0031501">
    <property type="term" value="C:mannosyltransferase complex"/>
    <property type="evidence" value="ECO:0007669"/>
    <property type="project" value="TreeGrafter"/>
</dbReference>
<comment type="subcellular location">
    <subcellularLocation>
        <location evidence="1">Endoplasmic reticulum membrane</location>
        <topology evidence="1">Multi-pass membrane protein</topology>
    </subcellularLocation>
</comment>
<evidence type="ECO:0008006" key="13">
    <source>
        <dbReference type="Google" id="ProtNLM"/>
    </source>
</evidence>